<organism evidence="4 5">
    <name type="scientific">Marinobacterium aestuariivivens</name>
    <dbReference type="NCBI Taxonomy" id="1698799"/>
    <lineage>
        <taxon>Bacteria</taxon>
        <taxon>Pseudomonadati</taxon>
        <taxon>Pseudomonadota</taxon>
        <taxon>Gammaproteobacteria</taxon>
        <taxon>Oceanospirillales</taxon>
        <taxon>Oceanospirillaceae</taxon>
        <taxon>Marinobacterium</taxon>
    </lineage>
</organism>
<dbReference type="RefSeq" id="WP_379913993.1">
    <property type="nucleotide sequence ID" value="NZ_JBHSWE010000002.1"/>
</dbReference>
<evidence type="ECO:0000256" key="2">
    <source>
        <dbReference type="SAM" id="Phobius"/>
    </source>
</evidence>
<feature type="transmembrane region" description="Helical" evidence="2">
    <location>
        <begin position="550"/>
        <end position="572"/>
    </location>
</feature>
<feature type="transmembrane region" description="Helical" evidence="2">
    <location>
        <begin position="437"/>
        <end position="464"/>
    </location>
</feature>
<comment type="subcellular location">
    <subcellularLocation>
        <location evidence="1">Cell inner membrane</location>
        <topology evidence="1">Multi-pass membrane protein</topology>
    </subcellularLocation>
</comment>
<keyword evidence="2" id="KW-0812">Transmembrane</keyword>
<comment type="caution">
    <text evidence="4">The sequence shown here is derived from an EMBL/GenBank/DDBJ whole genome shotgun (WGS) entry which is preliminary data.</text>
</comment>
<dbReference type="PANTHER" id="PTHR43849">
    <property type="entry name" value="BLL3936 PROTEIN"/>
    <property type="match status" value="1"/>
</dbReference>
<evidence type="ECO:0000313" key="5">
    <source>
        <dbReference type="Proteomes" id="UP001596422"/>
    </source>
</evidence>
<feature type="transmembrane region" description="Helical" evidence="2">
    <location>
        <begin position="526"/>
        <end position="543"/>
    </location>
</feature>
<keyword evidence="1" id="KW-0813">Transport</keyword>
<reference evidence="5" key="1">
    <citation type="journal article" date="2019" name="Int. J. Syst. Evol. Microbiol.">
        <title>The Global Catalogue of Microorganisms (GCM) 10K type strain sequencing project: providing services to taxonomists for standard genome sequencing and annotation.</title>
        <authorList>
            <consortium name="The Broad Institute Genomics Platform"/>
            <consortium name="The Broad Institute Genome Sequencing Center for Infectious Disease"/>
            <person name="Wu L."/>
            <person name="Ma J."/>
        </authorList>
    </citation>
    <scope>NUCLEOTIDE SEQUENCE [LARGE SCALE GENOMIC DNA]</scope>
    <source>
        <strain evidence="5">NBRC 111756</strain>
    </source>
</reference>
<evidence type="ECO:0000259" key="3">
    <source>
        <dbReference type="Pfam" id="PF06808"/>
    </source>
</evidence>
<feature type="transmembrane region" description="Helical" evidence="2">
    <location>
        <begin position="601"/>
        <end position="620"/>
    </location>
</feature>
<keyword evidence="1" id="KW-0997">Cell inner membrane</keyword>
<evidence type="ECO:0000256" key="1">
    <source>
        <dbReference type="RuleBase" id="RU369079"/>
    </source>
</evidence>
<comment type="function">
    <text evidence="1">Part of the tripartite ATP-independent periplasmic (TRAP) transport system.</text>
</comment>
<feature type="transmembrane region" description="Helical" evidence="2">
    <location>
        <begin position="63"/>
        <end position="83"/>
    </location>
</feature>
<feature type="domain" description="TRAP C4-dicarboxylate transport system permease DctM subunit" evidence="3">
    <location>
        <begin position="111"/>
        <end position="543"/>
    </location>
</feature>
<sequence>MKKITINALGLILVVLAILWAFNVQRLFGFNLYKGQYLYVLIALATLMVFISQPLIRSQPRLSLLVDLPLAALGCLAALYIAFDFETLLDQANLYDFHLSGQVLSVIVIGALIEGVRRAAGLSLAIIIAVSIALAVFSAELPEALAGRSFRLDSFLYKMAYLDGNILGAPLATVGSVVITFVLMGSVLLATGGGQFFSNISAALFGGARGGSAKIAVTASGLFGSISGSAVANVISTGMITIPMMRKAGYKGETAAGLEAVASTGGQLVPPVMGAAAFLMAVTVQVEYSAVVIAALVPAFLYYLALFLQIDLIAGRDGIRGLPPEERPNGREELRYGWLFIMPFVVLIAGLFVFAWRPEYAALVSTGALIVALYVFGVKGKRPGLKTWFEAIRDTGAAAVGIILIAAGAGIVIGALNTSGILFKITEAIIDIGDGNLILLLLLAAMICIVLGMGMPTVGVYALLSTLVAAPLVELGIDKMAAHLFVLYFGMMSLITPPVAIASFAAASLAQTPAMRTGFEATRLAWSAYVIPFVFVVNPALIFNGSAADIALAVVRATIGVWLVTACIVGYLGKPLGLTRRLAYLLLGALLLLPKAAYPESIALTSALFTLALGAAVLAAEHLVLNKKQVAL</sequence>
<dbReference type="PANTHER" id="PTHR43849:SF2">
    <property type="entry name" value="BLL3936 PROTEIN"/>
    <property type="match status" value="1"/>
</dbReference>
<evidence type="ECO:0000313" key="4">
    <source>
        <dbReference type="EMBL" id="MFC6674228.1"/>
    </source>
</evidence>
<feature type="transmembrane region" description="Helical" evidence="2">
    <location>
        <begin position="120"/>
        <end position="139"/>
    </location>
</feature>
<dbReference type="Proteomes" id="UP001596422">
    <property type="component" value="Unassembled WGS sequence"/>
</dbReference>
<protein>
    <submittedName>
        <fullName evidence="4">TRAP transporter permease</fullName>
    </submittedName>
</protein>
<dbReference type="EMBL" id="JBHSWE010000002">
    <property type="protein sequence ID" value="MFC6674228.1"/>
    <property type="molecule type" value="Genomic_DNA"/>
</dbReference>
<dbReference type="InterPro" id="IPR011853">
    <property type="entry name" value="TRAP_DctM-Dct_fused"/>
</dbReference>
<feature type="transmembrane region" description="Helical" evidence="2">
    <location>
        <begin position="95"/>
        <end position="113"/>
    </location>
</feature>
<feature type="transmembrane region" description="Helical" evidence="2">
    <location>
        <begin position="292"/>
        <end position="315"/>
    </location>
</feature>
<accession>A0ABW2A9P4</accession>
<name>A0ABW2A9P4_9GAMM</name>
<feature type="transmembrane region" description="Helical" evidence="2">
    <location>
        <begin position="166"/>
        <end position="190"/>
    </location>
</feature>
<dbReference type="NCBIfam" id="TIGR02123">
    <property type="entry name" value="TRAP_fused"/>
    <property type="match status" value="1"/>
</dbReference>
<dbReference type="InterPro" id="IPR010656">
    <property type="entry name" value="DctM"/>
</dbReference>
<feature type="transmembrane region" description="Helical" evidence="2">
    <location>
        <begin position="485"/>
        <end position="506"/>
    </location>
</feature>
<feature type="transmembrane region" description="Helical" evidence="2">
    <location>
        <begin position="397"/>
        <end position="417"/>
    </location>
</feature>
<keyword evidence="1" id="KW-1003">Cell membrane</keyword>
<proteinExistence type="predicted"/>
<feature type="transmembrane region" description="Helical" evidence="2">
    <location>
        <begin position="360"/>
        <end position="377"/>
    </location>
</feature>
<dbReference type="Pfam" id="PF06808">
    <property type="entry name" value="DctM"/>
    <property type="match status" value="1"/>
</dbReference>
<feature type="transmembrane region" description="Helical" evidence="2">
    <location>
        <begin position="336"/>
        <end position="354"/>
    </location>
</feature>
<gene>
    <name evidence="4" type="ORF">ACFQDL_32045</name>
</gene>
<feature type="transmembrane region" description="Helical" evidence="2">
    <location>
        <begin position="37"/>
        <end position="56"/>
    </location>
</feature>
<keyword evidence="2" id="KW-1133">Transmembrane helix</keyword>
<keyword evidence="5" id="KW-1185">Reference proteome</keyword>
<keyword evidence="2" id="KW-0472">Membrane</keyword>